<evidence type="ECO:0000313" key="2">
    <source>
        <dbReference type="EMBL" id="WMB74990.1"/>
    </source>
</evidence>
<sequence length="148" mass="17117">MNIKLIKYLTALLILLSGFSYGENKTMEAIPGKTITIEQLEEMFVGLKKDTKWNISGNLLWGYFFTSHEPKKLEKAKSILIAKGYRFVDLYMSDKDDPNEPDLFWLHVEKIEHHTPQSLDARNNELYILANELKLESYDGMDVGPVFN</sequence>
<name>A0AA50KH45_9GAMM</name>
<dbReference type="RefSeq" id="WP_306685307.1">
    <property type="nucleotide sequence ID" value="NZ_CP132914.1"/>
</dbReference>
<accession>A0AA50KH45</accession>
<protein>
    <submittedName>
        <fullName evidence="2">Ribonuclease E inhibitor RraB</fullName>
    </submittedName>
</protein>
<evidence type="ECO:0000259" key="1">
    <source>
        <dbReference type="Pfam" id="PF06877"/>
    </source>
</evidence>
<feature type="domain" description="Regulator of ribonuclease activity B" evidence="1">
    <location>
        <begin position="41"/>
        <end position="143"/>
    </location>
</feature>
<gene>
    <name evidence="2" type="ORF">RA178_10440</name>
</gene>
<reference evidence="2" key="1">
    <citation type="submission" date="2023-08" db="EMBL/GenBank/DDBJ databases">
        <title>Complete genome sequence of Shewanella oncorhynchi Z-P2, a siderophore putrebactin-producing bacterium.</title>
        <authorList>
            <person name="Zhang Y."/>
        </authorList>
    </citation>
    <scope>NUCLEOTIDE SEQUENCE</scope>
    <source>
        <strain evidence="2">Z-P2</strain>
    </source>
</reference>
<dbReference type="Proteomes" id="UP001236800">
    <property type="component" value="Chromosome"/>
</dbReference>
<dbReference type="KEGG" id="sog:RA178_10440"/>
<dbReference type="Pfam" id="PF06877">
    <property type="entry name" value="RraB"/>
    <property type="match status" value="1"/>
</dbReference>
<dbReference type="EMBL" id="CP132914">
    <property type="protein sequence ID" value="WMB74990.1"/>
    <property type="molecule type" value="Genomic_DNA"/>
</dbReference>
<dbReference type="Gene3D" id="3.30.70.970">
    <property type="entry name" value="RraB-like"/>
    <property type="match status" value="1"/>
</dbReference>
<dbReference type="AlphaFoldDB" id="A0AA50KH45"/>
<organism evidence="2">
    <name type="scientific">Shewanella oncorhynchi</name>
    <dbReference type="NCBI Taxonomy" id="2726434"/>
    <lineage>
        <taxon>Bacteria</taxon>
        <taxon>Pseudomonadati</taxon>
        <taxon>Pseudomonadota</taxon>
        <taxon>Gammaproteobacteria</taxon>
        <taxon>Alteromonadales</taxon>
        <taxon>Shewanellaceae</taxon>
        <taxon>Shewanella</taxon>
    </lineage>
</organism>
<dbReference type="GeneID" id="301339605"/>
<dbReference type="InterPro" id="IPR036701">
    <property type="entry name" value="RraB-like_sf"/>
</dbReference>
<dbReference type="InterPro" id="IPR009671">
    <property type="entry name" value="RraB_dom"/>
</dbReference>
<proteinExistence type="predicted"/>